<evidence type="ECO:0000313" key="2">
    <source>
        <dbReference type="EMBL" id="JAH56483.1"/>
    </source>
</evidence>
<dbReference type="AlphaFoldDB" id="A0A0E9TUT1"/>
<proteinExistence type="predicted"/>
<reference evidence="2" key="1">
    <citation type="submission" date="2014-11" db="EMBL/GenBank/DDBJ databases">
        <authorList>
            <person name="Amaro Gonzalez C."/>
        </authorList>
    </citation>
    <scope>NUCLEOTIDE SEQUENCE</scope>
</reference>
<accession>A0A0E9TUT1</accession>
<dbReference type="EMBL" id="GBXM01052094">
    <property type="protein sequence ID" value="JAH56483.1"/>
    <property type="molecule type" value="Transcribed_RNA"/>
</dbReference>
<organism evidence="2">
    <name type="scientific">Anguilla anguilla</name>
    <name type="common">European freshwater eel</name>
    <name type="synonym">Muraena anguilla</name>
    <dbReference type="NCBI Taxonomy" id="7936"/>
    <lineage>
        <taxon>Eukaryota</taxon>
        <taxon>Metazoa</taxon>
        <taxon>Chordata</taxon>
        <taxon>Craniata</taxon>
        <taxon>Vertebrata</taxon>
        <taxon>Euteleostomi</taxon>
        <taxon>Actinopterygii</taxon>
        <taxon>Neopterygii</taxon>
        <taxon>Teleostei</taxon>
        <taxon>Anguilliformes</taxon>
        <taxon>Anguillidae</taxon>
        <taxon>Anguilla</taxon>
    </lineage>
</organism>
<feature type="region of interest" description="Disordered" evidence="1">
    <location>
        <begin position="16"/>
        <end position="37"/>
    </location>
</feature>
<sequence length="37" mass="4261">MLIAYRPLFLPFYGERQQTQSRPGRNGSLSFSAKTKN</sequence>
<evidence type="ECO:0000256" key="1">
    <source>
        <dbReference type="SAM" id="MobiDB-lite"/>
    </source>
</evidence>
<name>A0A0E9TUT1_ANGAN</name>
<reference evidence="2" key="2">
    <citation type="journal article" date="2015" name="Fish Shellfish Immunol.">
        <title>Early steps in the European eel (Anguilla anguilla)-Vibrio vulnificus interaction in the gills: Role of the RtxA13 toxin.</title>
        <authorList>
            <person name="Callol A."/>
            <person name="Pajuelo D."/>
            <person name="Ebbesson L."/>
            <person name="Teles M."/>
            <person name="MacKenzie S."/>
            <person name="Amaro C."/>
        </authorList>
    </citation>
    <scope>NUCLEOTIDE SEQUENCE</scope>
</reference>
<protein>
    <submittedName>
        <fullName evidence="2">Uncharacterized protein</fullName>
    </submittedName>
</protein>